<keyword evidence="3" id="KW-1185">Reference proteome</keyword>
<sequence>MTRAHVLQLFDKCKELIQEEKYDDAYKYLIKCINRVLKFNYYPMLDLILKEHLTVIQKLGYVFEIYTVYFIRLSPQVRSSNSAEIFSELKNILEENEVSKYTLGDTLKNLFPLKFEVKYIDDKITSREVPKITVFITSYMPEEITINDVTLVLMHNKNNYESQNNEVEEKEKLEKERKINIANILNNLEKYYDNVELLNILETVTLETRRTQRFTLERNLPPAISSESVIAVIFNLNHLKVHLPINISTINVTPDESACKLDIIAPKRCVIGSKLPLKIVLTASEQKIEHLSICMTTENSSIPFTIDGTCRNVSIKGETLIHLPNINPFENLTLNINLFTMTPIYNPITFKYRFGTELSGIGELTKIIPLNFIAPFDTIFKLYDENFIETPPTVTPTLARGRFLTYEVSITNNLNTKIDILNIQSPNILTIPDTNTTSNSLLLNNNNDDTIDNNSDHNHDVDNRVNDKAFPISIDEKETYVFMGSIVKPGSFNINIEYEADGIKKSNFTIKTPSILNSTANVSFQVISPPSAVVNREFTATIIIECLNKENCPSVIPVVMEILQSSTFFIFANMNRHTIYLFKGQRKEIPIKFVPLEAGSTFLPQITLVDETIKNANEKIFQIPIVVSFQ</sequence>
<dbReference type="RefSeq" id="XP_068358673.1">
    <property type="nucleotide sequence ID" value="XM_068505094.1"/>
</dbReference>
<dbReference type="GeneID" id="94839798"/>
<name>A0A1J4K268_9EUKA</name>
<proteinExistence type="predicted"/>
<dbReference type="InterPro" id="IPR025876">
    <property type="entry name" value="TRAPPC11_C"/>
</dbReference>
<feature type="domain" description="Trafficking protein particle complex subunit 11 C-terminal" evidence="1">
    <location>
        <begin position="560"/>
        <end position="607"/>
    </location>
</feature>
<evidence type="ECO:0000313" key="2">
    <source>
        <dbReference type="EMBL" id="OHT05537.1"/>
    </source>
</evidence>
<dbReference type="Pfam" id="PF12742">
    <property type="entry name" value="Gryzun-like"/>
    <property type="match status" value="1"/>
</dbReference>
<gene>
    <name evidence="2" type="ORF">TRFO_26674</name>
</gene>
<dbReference type="EMBL" id="MLAK01000754">
    <property type="protein sequence ID" value="OHT05537.1"/>
    <property type="molecule type" value="Genomic_DNA"/>
</dbReference>
<accession>A0A1J4K268</accession>
<comment type="caution">
    <text evidence="2">The sequence shown here is derived from an EMBL/GenBank/DDBJ whole genome shotgun (WGS) entry which is preliminary data.</text>
</comment>
<evidence type="ECO:0000313" key="3">
    <source>
        <dbReference type="Proteomes" id="UP000179807"/>
    </source>
</evidence>
<dbReference type="PANTHER" id="PTHR14374">
    <property type="entry name" value="FOIE GRAS"/>
    <property type="match status" value="1"/>
</dbReference>
<dbReference type="Proteomes" id="UP000179807">
    <property type="component" value="Unassembled WGS sequence"/>
</dbReference>
<dbReference type="VEuPathDB" id="TrichDB:TRFO_26674"/>
<dbReference type="PANTHER" id="PTHR14374:SF0">
    <property type="entry name" value="TRAFFICKING PROTEIN PARTICLE COMPLEX SUBUNIT 11"/>
    <property type="match status" value="1"/>
</dbReference>
<protein>
    <recommendedName>
        <fullName evidence="1">Trafficking protein particle complex subunit 11 C-terminal domain-containing protein</fullName>
    </recommendedName>
</protein>
<evidence type="ECO:0000259" key="1">
    <source>
        <dbReference type="Pfam" id="PF12742"/>
    </source>
</evidence>
<organism evidence="2 3">
    <name type="scientific">Tritrichomonas foetus</name>
    <dbReference type="NCBI Taxonomy" id="1144522"/>
    <lineage>
        <taxon>Eukaryota</taxon>
        <taxon>Metamonada</taxon>
        <taxon>Parabasalia</taxon>
        <taxon>Tritrichomonadida</taxon>
        <taxon>Tritrichomonadidae</taxon>
        <taxon>Tritrichomonas</taxon>
    </lineage>
</organism>
<dbReference type="OrthoDB" id="10615918at2759"/>
<reference evidence="2" key="1">
    <citation type="submission" date="2016-10" db="EMBL/GenBank/DDBJ databases">
        <authorList>
            <person name="Benchimol M."/>
            <person name="Almeida L.G."/>
            <person name="Vasconcelos A.T."/>
            <person name="Perreira-Neves A."/>
            <person name="Rosa I.A."/>
            <person name="Tasca T."/>
            <person name="Bogo M.R."/>
            <person name="de Souza W."/>
        </authorList>
    </citation>
    <scope>NUCLEOTIDE SEQUENCE [LARGE SCALE GENOMIC DNA]</scope>
    <source>
        <strain evidence="2">K</strain>
    </source>
</reference>
<dbReference type="AlphaFoldDB" id="A0A1J4K268"/>